<organism evidence="1 2">
    <name type="scientific">Pochonia chlamydosporia 170</name>
    <dbReference type="NCBI Taxonomy" id="1380566"/>
    <lineage>
        <taxon>Eukaryota</taxon>
        <taxon>Fungi</taxon>
        <taxon>Dikarya</taxon>
        <taxon>Ascomycota</taxon>
        <taxon>Pezizomycotina</taxon>
        <taxon>Sordariomycetes</taxon>
        <taxon>Hypocreomycetidae</taxon>
        <taxon>Hypocreales</taxon>
        <taxon>Clavicipitaceae</taxon>
        <taxon>Pochonia</taxon>
    </lineage>
</organism>
<sequence length="291" mass="33816">MFIIISSVTVALFAAHKLLGVRFIHSWVWTCKSRTNTSRQLRFERLQRYSVAPADRKSSSYRPTSVDVITYDFTPSVTNPGTVIVEAPPGSHWECPLHLHLTEGGCNTFRVVKGEWMIGPLVRIPCSDGLPVYTTESIKTWTWLSPRYRLKDTPQSIEVTGSVGARRADHMLCSMVQDAETYFSLDQTPPWVKMAYGILCLVPKVREWVVTKVLWIQLRAAFRQYDILEYRGRINIPCLMYTTEPIDRFERWSEVAIAKAYLWWNEWLARFIFGMRSRYPEYEPSYGVKEL</sequence>
<protein>
    <submittedName>
        <fullName evidence="1">Uncharacterized protein</fullName>
    </submittedName>
</protein>
<dbReference type="EMBL" id="LSBJ02000005">
    <property type="protein sequence ID" value="OAQ64437.1"/>
    <property type="molecule type" value="Genomic_DNA"/>
</dbReference>
<dbReference type="OrthoDB" id="5372385at2759"/>
<keyword evidence="2" id="KW-1185">Reference proteome</keyword>
<name>A0A179FGA5_METCM</name>
<proteinExistence type="predicted"/>
<evidence type="ECO:0000313" key="1">
    <source>
        <dbReference type="EMBL" id="OAQ64437.1"/>
    </source>
</evidence>
<dbReference type="RefSeq" id="XP_018141751.1">
    <property type="nucleotide sequence ID" value="XM_018284856.1"/>
</dbReference>
<dbReference type="AlphaFoldDB" id="A0A179FGA5"/>
<dbReference type="GeneID" id="28848850"/>
<evidence type="ECO:0000313" key="2">
    <source>
        <dbReference type="Proteomes" id="UP000078397"/>
    </source>
</evidence>
<comment type="caution">
    <text evidence="1">The sequence shown here is derived from an EMBL/GenBank/DDBJ whole genome shotgun (WGS) entry which is preliminary data.</text>
</comment>
<dbReference type="KEGG" id="pchm:VFPPC_05709"/>
<dbReference type="Proteomes" id="UP000078397">
    <property type="component" value="Unassembled WGS sequence"/>
</dbReference>
<gene>
    <name evidence="1" type="ORF">VFPPC_05709</name>
</gene>
<reference evidence="1 2" key="1">
    <citation type="journal article" date="2016" name="PLoS Pathog.">
        <title>Biosynthesis of antibiotic leucinostatins in bio-control fungus Purpureocillium lilacinum and their inhibition on phytophthora revealed by genome mining.</title>
        <authorList>
            <person name="Wang G."/>
            <person name="Liu Z."/>
            <person name="Lin R."/>
            <person name="Li E."/>
            <person name="Mao Z."/>
            <person name="Ling J."/>
            <person name="Yang Y."/>
            <person name="Yin W.B."/>
            <person name="Xie B."/>
        </authorList>
    </citation>
    <scope>NUCLEOTIDE SEQUENCE [LARGE SCALE GENOMIC DNA]</scope>
    <source>
        <strain evidence="1">170</strain>
    </source>
</reference>
<accession>A0A179FGA5</accession>